<organism evidence="9 10">
    <name type="scientific">Mycolicibacterium hassiacum (strain DSM 44199 / CIP 105218 / JCM 12690 / 3849)</name>
    <name type="common">Mycobacterium hassiacum</name>
    <dbReference type="NCBI Taxonomy" id="1122247"/>
    <lineage>
        <taxon>Bacteria</taxon>
        <taxon>Bacillati</taxon>
        <taxon>Actinomycetota</taxon>
        <taxon>Actinomycetes</taxon>
        <taxon>Mycobacteriales</taxon>
        <taxon>Mycobacteriaceae</taxon>
        <taxon>Mycolicibacterium</taxon>
    </lineage>
</organism>
<dbReference type="NCBIfam" id="TIGR01736">
    <property type="entry name" value="FGAM_synth_II"/>
    <property type="match status" value="1"/>
</dbReference>
<name>K5BEG0_MYCHD</name>
<reference evidence="9 10" key="1">
    <citation type="journal article" date="2012" name="J. Bacteriol.">
        <title>Genome sequence of Mycobacterium hassiacum DSM 44199, a rare source of heat-stable mycobacterial proteins.</title>
        <authorList>
            <person name="Tiago I."/>
            <person name="Maranha A."/>
            <person name="Mendes V."/>
            <person name="Alarico S."/>
            <person name="Moynihan P.J."/>
            <person name="Clarke A.J."/>
            <person name="Macedo-Ribeiro S."/>
            <person name="Pereira P.J."/>
            <person name="Empadinhas N."/>
        </authorList>
    </citation>
    <scope>NUCLEOTIDE SEQUENCE [LARGE SCALE GENOMIC DNA]</scope>
    <source>
        <strain evidence="10">DSM 44199 / CIP 105218 / JCM 12690 / 3849</strain>
    </source>
</reference>
<evidence type="ECO:0000256" key="7">
    <source>
        <dbReference type="ARBA" id="ARBA00022842"/>
    </source>
</evidence>
<protein>
    <recommendedName>
        <fullName evidence="8">Phosphoribosylformylglycinamidine synthase subunit PurL</fullName>
        <shortName evidence="8">FGAM synthase</shortName>
        <ecNumber evidence="8">6.3.5.3</ecNumber>
    </recommendedName>
    <alternativeName>
        <fullName evidence="8">Formylglycinamide ribonucleotide amidotransferase subunit II</fullName>
        <shortName evidence="8">FGAR amidotransferase II</shortName>
        <shortName evidence="8">FGAR-AT II</shortName>
    </alternativeName>
    <alternativeName>
        <fullName evidence="8">Glutamine amidotransferase PurL</fullName>
    </alternativeName>
    <alternativeName>
        <fullName evidence="8">Phosphoribosylformylglycinamidine synthase subunit II</fullName>
    </alternativeName>
</protein>
<keyword evidence="7 8" id="KW-0460">Magnesium</keyword>
<evidence type="ECO:0000313" key="9">
    <source>
        <dbReference type="EMBL" id="EKF22241.1"/>
    </source>
</evidence>
<keyword evidence="3 8" id="KW-0479">Metal-binding</keyword>
<evidence type="ECO:0000256" key="4">
    <source>
        <dbReference type="ARBA" id="ARBA00022741"/>
    </source>
</evidence>
<comment type="caution">
    <text evidence="8">Lacks conserved residue(s) required for the propagation of feature annotation.</text>
</comment>
<dbReference type="GO" id="GO:0006189">
    <property type="term" value="P:'de novo' IMP biosynthetic process"/>
    <property type="evidence" value="ECO:0007669"/>
    <property type="project" value="UniProtKB-UniRule"/>
</dbReference>
<proteinExistence type="inferred from homology"/>
<keyword evidence="2 8" id="KW-0436">Ligase</keyword>
<dbReference type="RefSeq" id="WP_005630271.1">
    <property type="nucleotide sequence ID" value="NZ_AMRA01000102.1"/>
</dbReference>
<keyword evidence="6 8" id="KW-0067">ATP-binding</keyword>
<keyword evidence="10" id="KW-1185">Reference proteome</keyword>
<dbReference type="Pfam" id="PF02769">
    <property type="entry name" value="AIRS_C"/>
    <property type="match status" value="2"/>
</dbReference>
<dbReference type="GO" id="GO:0005737">
    <property type="term" value="C:cytoplasm"/>
    <property type="evidence" value="ECO:0007669"/>
    <property type="project" value="UniProtKB-SubCell"/>
</dbReference>
<dbReference type="NCBIfam" id="NF002290">
    <property type="entry name" value="PRK01213.1"/>
    <property type="match status" value="1"/>
</dbReference>
<dbReference type="PANTHER" id="PTHR43555:SF1">
    <property type="entry name" value="PHOSPHORIBOSYLFORMYLGLYCINAMIDINE SYNTHASE SUBUNIT PURL"/>
    <property type="match status" value="1"/>
</dbReference>
<comment type="function">
    <text evidence="8">Part of the phosphoribosylformylglycinamidine synthase complex involved in the purines biosynthetic pathway. Catalyzes the ATP-dependent conversion of formylglycinamide ribonucleotide (FGAR) and glutamine to yield formylglycinamidine ribonucleotide (FGAM) and glutamate. The FGAM synthase complex is composed of three subunits. PurQ produces an ammonia molecule by converting glutamine to glutamate. PurL transfers the ammonia molecule to FGAR to form FGAM in an ATP-dependent manner. PurS interacts with PurQ and PurL and is thought to assist in the transfer of the ammonia molecule from PurQ to PurL.</text>
</comment>
<evidence type="ECO:0000256" key="6">
    <source>
        <dbReference type="ARBA" id="ARBA00022840"/>
    </source>
</evidence>
<feature type="binding site" evidence="8">
    <location>
        <begin position="111"/>
        <end position="114"/>
    </location>
    <ligand>
        <name>substrate</name>
    </ligand>
</feature>
<dbReference type="UniPathway" id="UPA00074">
    <property type="reaction ID" value="UER00128"/>
</dbReference>
<dbReference type="STRING" id="1122247.GCA_000379865_02769"/>
<feature type="binding site" evidence="8">
    <location>
        <position position="560"/>
    </location>
    <ligand>
        <name>ATP</name>
        <dbReference type="ChEBI" id="CHEBI:30616"/>
    </ligand>
</feature>
<feature type="binding site" evidence="8">
    <location>
        <begin position="335"/>
        <end position="337"/>
    </location>
    <ligand>
        <name>substrate</name>
    </ligand>
</feature>
<dbReference type="SUPFAM" id="SSF56042">
    <property type="entry name" value="PurM C-terminal domain-like"/>
    <property type="match status" value="2"/>
</dbReference>
<keyword evidence="1 8" id="KW-0963">Cytoplasm</keyword>
<dbReference type="InterPro" id="IPR041609">
    <property type="entry name" value="PurL_linker"/>
</dbReference>
<dbReference type="PANTHER" id="PTHR43555">
    <property type="entry name" value="PHOSPHORIBOSYLFORMYLGLYCINAMIDINE SYNTHASE SUBUNIT PURL"/>
    <property type="match status" value="1"/>
</dbReference>
<dbReference type="FunFam" id="3.30.1330.10:FF:000004">
    <property type="entry name" value="Phosphoribosylformylglycinamidine synthase subunit PurL"/>
    <property type="match status" value="1"/>
</dbReference>
<feature type="binding site" evidence="8">
    <location>
        <position position="563"/>
    </location>
    <ligand>
        <name>substrate</name>
    </ligand>
</feature>
<comment type="subcellular location">
    <subcellularLocation>
        <location evidence="8">Cytoplasm</location>
    </subcellularLocation>
</comment>
<dbReference type="InterPro" id="IPR036676">
    <property type="entry name" value="PurM-like_C_sf"/>
</dbReference>
<dbReference type="PIRSF" id="PIRSF001587">
    <property type="entry name" value="FGAM_synthase_II"/>
    <property type="match status" value="1"/>
</dbReference>
<feature type="binding site" evidence="8">
    <location>
        <position position="134"/>
    </location>
    <ligand>
        <name>Mg(2+)</name>
        <dbReference type="ChEBI" id="CHEBI:18420"/>
        <label>2</label>
    </ligand>
</feature>
<dbReference type="CDD" id="cd02204">
    <property type="entry name" value="PurL_repeat2"/>
    <property type="match status" value="1"/>
</dbReference>
<comment type="catalytic activity">
    <reaction evidence="8">
        <text>N(2)-formyl-N(1)-(5-phospho-beta-D-ribosyl)glycinamide + L-glutamine + ATP + H2O = 2-formamido-N(1)-(5-O-phospho-beta-D-ribosyl)acetamidine + L-glutamate + ADP + phosphate + H(+)</text>
        <dbReference type="Rhea" id="RHEA:17129"/>
        <dbReference type="ChEBI" id="CHEBI:15377"/>
        <dbReference type="ChEBI" id="CHEBI:15378"/>
        <dbReference type="ChEBI" id="CHEBI:29985"/>
        <dbReference type="ChEBI" id="CHEBI:30616"/>
        <dbReference type="ChEBI" id="CHEBI:43474"/>
        <dbReference type="ChEBI" id="CHEBI:58359"/>
        <dbReference type="ChEBI" id="CHEBI:147286"/>
        <dbReference type="ChEBI" id="CHEBI:147287"/>
        <dbReference type="ChEBI" id="CHEBI:456216"/>
        <dbReference type="EC" id="6.3.5.3"/>
    </reaction>
</comment>
<feature type="binding site" evidence="8">
    <location>
        <position position="291"/>
    </location>
    <ligand>
        <name>Mg(2+)</name>
        <dbReference type="ChEBI" id="CHEBI:18420"/>
        <label>2</label>
    </ligand>
</feature>
<evidence type="ECO:0000256" key="2">
    <source>
        <dbReference type="ARBA" id="ARBA00022598"/>
    </source>
</evidence>
<feature type="binding site" evidence="8">
    <location>
        <position position="133"/>
    </location>
    <ligand>
        <name>substrate</name>
    </ligand>
</feature>
<dbReference type="SUPFAM" id="SSF55326">
    <property type="entry name" value="PurM N-terminal domain-like"/>
    <property type="match status" value="2"/>
</dbReference>
<comment type="similarity">
    <text evidence="8">Belongs to the FGAMS family.</text>
</comment>
<feature type="binding site" evidence="8">
    <location>
        <position position="110"/>
    </location>
    <ligand>
        <name>Mg(2+)</name>
        <dbReference type="ChEBI" id="CHEBI:18420"/>
        <label>1</label>
    </ligand>
</feature>
<dbReference type="OrthoDB" id="9804441at2"/>
<dbReference type="EC" id="6.3.5.3" evidence="8"/>
<dbReference type="AlphaFoldDB" id="K5BEG0"/>
<dbReference type="eggNOG" id="COG0046">
    <property type="taxonomic scope" value="Bacteria"/>
</dbReference>
<dbReference type="EMBL" id="AMRA01000102">
    <property type="protein sequence ID" value="EKF22241.1"/>
    <property type="molecule type" value="Genomic_DNA"/>
</dbReference>
<dbReference type="InterPro" id="IPR036921">
    <property type="entry name" value="PurM-like_N_sf"/>
</dbReference>
<evidence type="ECO:0000256" key="5">
    <source>
        <dbReference type="ARBA" id="ARBA00022755"/>
    </source>
</evidence>
<accession>K5BEG0</accession>
<sequence length="773" mass="82136">MTSELNSIVDTVERAAATPDQPQPYRELGLKDDEYQRIREILGRRPTDAELAMYSVMWSEHCSYKSSKVHLRYFGETTTEAMRKNLLAGIGENAGVVDIGDGWAATFKVESHNHPSYIEPYQGAATGVGGIVRDIMAMGARPVAVMDQLRFGPADAPDTRRVLDGVVRGIGGYGNSLGLPNIGGETVFDASYAGNPLVNALCVGVMRKEDLHLAFASGTGNKIILFGARTGLDGIGGVSVLASDTFGGDEAGAAGRKKLPSVQVGDPFMEKVLIECCQELFAQGLVVGIQDLGGAGLSCATSELASAGDGGMRIELDAVPLRAANMTPAEILSSESQERMCAVVEPHNVEKFLAVCRKWDVLAAVIGEVTDGDRLQVTWHGETVVDVPPRTVAHEGPVYERPVRRPETQDALNADTTAQLPRPRTGEELRDTLLQLLGSPHLCSRKFITEQYDRYVRGNTVLAEHADAGMIRVDEATGRGIAVATDASGRYTVLDPYAGAQLALAEAYRNVATTGATPIAVTNCLNFGSPEDPAVMWQFSQAVRGLADGCAALGIPVTGGNVSFYNQTGSTPILPTPVVGVLGVIDDVRRRIPTGFGAEPGETLMLLGDTYDEFDGSIWAQVTADHLGGRPPKVDLAREKLLAEVMVAASRDGLVSAAHDLSEGGLIQAVVESALAGETGCRIVIPEEFADGTGPFTFLFSESAGRILVAVPRTEESRFRSMCEARGLPATRIGVVDQGPPGTEPAVEVQGLFTVTLEELRSTSESVLPRLFG</sequence>
<evidence type="ECO:0000256" key="8">
    <source>
        <dbReference type="HAMAP-Rule" id="MF_00420"/>
    </source>
</evidence>
<dbReference type="InterPro" id="IPR010074">
    <property type="entry name" value="PRibForGlyAmidine_synth_PurL"/>
</dbReference>
<dbReference type="HAMAP" id="MF_00420">
    <property type="entry name" value="PurL_2"/>
    <property type="match status" value="1"/>
</dbReference>
<evidence type="ECO:0000256" key="3">
    <source>
        <dbReference type="ARBA" id="ARBA00022723"/>
    </source>
</evidence>
<comment type="pathway">
    <text evidence="8">Purine metabolism; IMP biosynthesis via de novo pathway; 5-amino-1-(5-phospho-D-ribosyl)imidazole from N(2)-formyl-N(1)-(5-phospho-D-ribosyl)glycinamide: step 1/2.</text>
</comment>
<dbReference type="InterPro" id="IPR010918">
    <property type="entry name" value="PurM-like_C_dom"/>
</dbReference>
<dbReference type="InterPro" id="IPR016188">
    <property type="entry name" value="PurM-like_N"/>
</dbReference>
<feature type="binding site" evidence="8">
    <location>
        <position position="523"/>
    </location>
    <ligand>
        <name>ATP</name>
        <dbReference type="ChEBI" id="CHEBI:30616"/>
    </ligand>
</feature>
<dbReference type="Gene3D" id="3.90.650.10">
    <property type="entry name" value="PurM-like C-terminal domain"/>
    <property type="match status" value="2"/>
</dbReference>
<comment type="caution">
    <text evidence="9">The sequence shown here is derived from an EMBL/GenBank/DDBJ whole genome shotgun (WGS) entry which is preliminary data.</text>
</comment>
<dbReference type="GO" id="GO:0000287">
    <property type="term" value="F:magnesium ion binding"/>
    <property type="evidence" value="ECO:0007669"/>
    <property type="project" value="UniProtKB-UniRule"/>
</dbReference>
<feature type="binding site" evidence="8">
    <location>
        <position position="64"/>
    </location>
    <ligand>
        <name>ATP</name>
        <dbReference type="ChEBI" id="CHEBI:30616"/>
    </ligand>
</feature>
<dbReference type="CDD" id="cd02203">
    <property type="entry name" value="PurL_repeat1"/>
    <property type="match status" value="1"/>
</dbReference>
<dbReference type="Pfam" id="PF00586">
    <property type="entry name" value="AIRS"/>
    <property type="match status" value="2"/>
</dbReference>
<feature type="active site" description="Proton acceptor" evidence="8">
    <location>
        <position position="112"/>
    </location>
</feature>
<gene>
    <name evidence="8 9" type="primary">purL</name>
    <name evidence="9" type="ORF">C731_3732</name>
</gene>
<dbReference type="Proteomes" id="UP000006265">
    <property type="component" value="Unassembled WGS sequence"/>
</dbReference>
<feature type="binding site" evidence="8">
    <location>
        <position position="108"/>
    </location>
    <ligand>
        <name>ATP</name>
        <dbReference type="ChEBI" id="CHEBI:30616"/>
    </ligand>
</feature>
<keyword evidence="5 8" id="KW-0658">Purine biosynthesis</keyword>
<evidence type="ECO:0000256" key="1">
    <source>
        <dbReference type="ARBA" id="ARBA00022490"/>
    </source>
</evidence>
<evidence type="ECO:0000313" key="10">
    <source>
        <dbReference type="Proteomes" id="UP000006265"/>
    </source>
</evidence>
<dbReference type="Gene3D" id="3.30.1330.10">
    <property type="entry name" value="PurM-like, N-terminal domain"/>
    <property type="match status" value="2"/>
</dbReference>
<comment type="subunit">
    <text evidence="8">Monomer. Part of the FGAM synthase complex composed of 1 PurL, 1 PurQ and 2 PurS subunits.</text>
</comment>
<dbReference type="GO" id="GO:0004642">
    <property type="term" value="F:phosphoribosylformylglycinamidine synthase activity"/>
    <property type="evidence" value="ECO:0007669"/>
    <property type="project" value="UniProtKB-UniRule"/>
</dbReference>
<feature type="active site" evidence="8">
    <location>
        <position position="61"/>
    </location>
</feature>
<feature type="binding site" evidence="8">
    <location>
        <position position="263"/>
    </location>
    <ligand>
        <name>substrate</name>
    </ligand>
</feature>
<dbReference type="GO" id="GO:0005524">
    <property type="term" value="F:ATP binding"/>
    <property type="evidence" value="ECO:0007669"/>
    <property type="project" value="UniProtKB-UniRule"/>
</dbReference>
<dbReference type="Pfam" id="PF18072">
    <property type="entry name" value="FGAR-AT_linker"/>
    <property type="match status" value="1"/>
</dbReference>
<feature type="binding site" evidence="8">
    <location>
        <position position="561"/>
    </location>
    <ligand>
        <name>Mg(2+)</name>
        <dbReference type="ChEBI" id="CHEBI:18420"/>
        <label>1</label>
    </ligand>
</feature>
<dbReference type="PATRIC" id="fig|1122247.3.peg.3576"/>
<keyword evidence="4 8" id="KW-0547">Nucleotide-binding</keyword>